<dbReference type="InterPro" id="IPR023631">
    <property type="entry name" value="Amidase_dom"/>
</dbReference>
<sequence length="324" mass="36166">MRGLPIAVGSIGLLSPTLDGLQMVLEVLLDSNPWMHDAEAIEMPWRQDKYDDIVARTHNSGRPDGRLVFGLLTCDEFVQPHPTVSKALQITRQALEQQGYEVPTNAIGGHIKVTDVLMAKQIVDWQPPAQNEAVDNLFRIFGATSGLSIREAMEASDEPPIPQIKEWYEQGNVEGLSAAEFWELCYARTEYRKRFADYWRNMSERTRCGRAIDGVIQPVSATTAVREGESHYYGYSAVANVLDLPAAAFPVQVESDQVDDSLPQGKPLSDVDKVVRSCCMSNNLHPTPILLRTYLCMAQIDRMMQGACLLGCKSWASDIMKNEF</sequence>
<dbReference type="AlphaFoldDB" id="A0AAV9J6P6"/>
<dbReference type="PANTHER" id="PTHR46072:SF2">
    <property type="entry name" value="AMIDASE (EUROFUNG)"/>
    <property type="match status" value="1"/>
</dbReference>
<proteinExistence type="inferred from homology"/>
<comment type="similarity">
    <text evidence="1">Belongs to the amidase family.</text>
</comment>
<evidence type="ECO:0000259" key="3">
    <source>
        <dbReference type="Pfam" id="PF01425"/>
    </source>
</evidence>
<dbReference type="Proteomes" id="UP001324427">
    <property type="component" value="Unassembled WGS sequence"/>
</dbReference>
<dbReference type="GO" id="GO:0016787">
    <property type="term" value="F:hydrolase activity"/>
    <property type="evidence" value="ECO:0007669"/>
    <property type="project" value="UniProtKB-KW"/>
</dbReference>
<dbReference type="EMBL" id="JAVFHQ010000063">
    <property type="protein sequence ID" value="KAK4540677.1"/>
    <property type="molecule type" value="Genomic_DNA"/>
</dbReference>
<evidence type="ECO:0000313" key="4">
    <source>
        <dbReference type="EMBL" id="KAK4540677.1"/>
    </source>
</evidence>
<dbReference type="SUPFAM" id="SSF75304">
    <property type="entry name" value="Amidase signature (AS) enzymes"/>
    <property type="match status" value="1"/>
</dbReference>
<keyword evidence="2" id="KW-0378">Hydrolase</keyword>
<dbReference type="InterPro" id="IPR036928">
    <property type="entry name" value="AS_sf"/>
</dbReference>
<reference evidence="4 5" key="1">
    <citation type="submission" date="2021-11" db="EMBL/GenBank/DDBJ databases">
        <title>Black yeast isolated from Biological Soil Crust.</title>
        <authorList>
            <person name="Kurbessoian T."/>
        </authorList>
    </citation>
    <scope>NUCLEOTIDE SEQUENCE [LARGE SCALE GENOMIC DNA]</scope>
    <source>
        <strain evidence="4 5">CCFEE 5522</strain>
    </source>
</reference>
<feature type="domain" description="Amidase" evidence="3">
    <location>
        <begin position="8"/>
        <end position="263"/>
    </location>
</feature>
<organism evidence="4 5">
    <name type="scientific">Oleoguttula mirabilis</name>
    <dbReference type="NCBI Taxonomy" id="1507867"/>
    <lineage>
        <taxon>Eukaryota</taxon>
        <taxon>Fungi</taxon>
        <taxon>Dikarya</taxon>
        <taxon>Ascomycota</taxon>
        <taxon>Pezizomycotina</taxon>
        <taxon>Dothideomycetes</taxon>
        <taxon>Dothideomycetidae</taxon>
        <taxon>Mycosphaerellales</taxon>
        <taxon>Teratosphaeriaceae</taxon>
        <taxon>Oleoguttula</taxon>
    </lineage>
</organism>
<dbReference type="Gene3D" id="3.90.1300.10">
    <property type="entry name" value="Amidase signature (AS) domain"/>
    <property type="match status" value="1"/>
</dbReference>
<protein>
    <recommendedName>
        <fullName evidence="3">Amidase domain-containing protein</fullName>
    </recommendedName>
</protein>
<name>A0AAV9J6P6_9PEZI</name>
<gene>
    <name evidence="4" type="ORF">LTR36_009008</name>
</gene>
<comment type="caution">
    <text evidence="4">The sequence shown here is derived from an EMBL/GenBank/DDBJ whole genome shotgun (WGS) entry which is preliminary data.</text>
</comment>
<evidence type="ECO:0000256" key="2">
    <source>
        <dbReference type="ARBA" id="ARBA00022801"/>
    </source>
</evidence>
<keyword evidence="5" id="KW-1185">Reference proteome</keyword>
<dbReference type="PANTHER" id="PTHR46072">
    <property type="entry name" value="AMIDASE-RELATED-RELATED"/>
    <property type="match status" value="1"/>
</dbReference>
<accession>A0AAV9J6P6</accession>
<evidence type="ECO:0000256" key="1">
    <source>
        <dbReference type="ARBA" id="ARBA00009199"/>
    </source>
</evidence>
<dbReference type="Pfam" id="PF01425">
    <property type="entry name" value="Amidase"/>
    <property type="match status" value="1"/>
</dbReference>
<evidence type="ECO:0000313" key="5">
    <source>
        <dbReference type="Proteomes" id="UP001324427"/>
    </source>
</evidence>